<feature type="transmembrane region" description="Helical" evidence="1">
    <location>
        <begin position="325"/>
        <end position="344"/>
    </location>
</feature>
<comment type="caution">
    <text evidence="2">The sequence shown here is derived from an EMBL/GenBank/DDBJ whole genome shotgun (WGS) entry which is preliminary data.</text>
</comment>
<feature type="transmembrane region" description="Helical" evidence="1">
    <location>
        <begin position="168"/>
        <end position="188"/>
    </location>
</feature>
<feature type="transmembrane region" description="Helical" evidence="1">
    <location>
        <begin position="255"/>
        <end position="271"/>
    </location>
</feature>
<dbReference type="EMBL" id="JARXVC010000006">
    <property type="protein sequence ID" value="MDH6281460.1"/>
    <property type="molecule type" value="Genomic_DNA"/>
</dbReference>
<dbReference type="RefSeq" id="WP_280760792.1">
    <property type="nucleotide sequence ID" value="NZ_JARXVC010000006.1"/>
</dbReference>
<feature type="transmembrane region" description="Helical" evidence="1">
    <location>
        <begin position="351"/>
        <end position="373"/>
    </location>
</feature>
<keyword evidence="1" id="KW-1133">Transmembrane helix</keyword>
<organism evidence="2 3">
    <name type="scientific">Prescottella agglutinans</name>
    <dbReference type="NCBI Taxonomy" id="1644129"/>
    <lineage>
        <taxon>Bacteria</taxon>
        <taxon>Bacillati</taxon>
        <taxon>Actinomycetota</taxon>
        <taxon>Actinomycetes</taxon>
        <taxon>Mycobacteriales</taxon>
        <taxon>Nocardiaceae</taxon>
        <taxon>Prescottella</taxon>
    </lineage>
</organism>
<gene>
    <name evidence="2" type="ORF">M2280_002681</name>
</gene>
<sequence length="420" mass="42377">MVRLARIAGAVAALLSGVLAGWVLWSPLPNDYVRAESALPGILVANGTAVACAGALGLLVTVALTRRRSVGLVAAVAVAGLLLLALPEVVQYPSEPAALLYSNAVAAALVLGAASTLAARDVTSQAALAAGAIGAFLLSGAVVDLRRFGAGDTGWTAYSPLPEVESSGVVGLWPAVVAAVAVVLTALLDRRSSWFARVDTRWLAVALALPVAAFAANWILMQSGARPEWWYAYVGVAVALVAWIAWQLPGADGRVVFAGTAVLAAATGGVPSSSDDWWTLAIPAALIAIGVVVGIGRPIPAVGFVVLAVTAAASVMNSDQWDVSAIAYLLVLPAAAGYVVGACLPTSAPAATVGLSLPFTVGIPGAAAAAWTISERFQDYASSPFEEHATVSTSAAVVAVAVTVVCGVGAWGLDLRSAER</sequence>
<name>A0ABT6MAY7_9NOCA</name>
<feature type="transmembrane region" description="Helical" evidence="1">
    <location>
        <begin position="393"/>
        <end position="413"/>
    </location>
</feature>
<feature type="transmembrane region" description="Helical" evidence="1">
    <location>
        <begin position="277"/>
        <end position="295"/>
    </location>
</feature>
<feature type="transmembrane region" description="Helical" evidence="1">
    <location>
        <begin position="98"/>
        <end position="119"/>
    </location>
</feature>
<evidence type="ECO:0000256" key="1">
    <source>
        <dbReference type="SAM" id="Phobius"/>
    </source>
</evidence>
<feature type="transmembrane region" description="Helical" evidence="1">
    <location>
        <begin position="126"/>
        <end position="148"/>
    </location>
</feature>
<feature type="transmembrane region" description="Helical" evidence="1">
    <location>
        <begin position="70"/>
        <end position="86"/>
    </location>
</feature>
<feature type="transmembrane region" description="Helical" evidence="1">
    <location>
        <begin position="200"/>
        <end position="218"/>
    </location>
</feature>
<keyword evidence="1" id="KW-0812">Transmembrane</keyword>
<keyword evidence="1" id="KW-0472">Membrane</keyword>
<protein>
    <submittedName>
        <fullName evidence="2">Uncharacterized protein</fullName>
    </submittedName>
</protein>
<evidence type="ECO:0000313" key="2">
    <source>
        <dbReference type="EMBL" id="MDH6281460.1"/>
    </source>
</evidence>
<proteinExistence type="predicted"/>
<feature type="transmembrane region" description="Helical" evidence="1">
    <location>
        <begin position="302"/>
        <end position="319"/>
    </location>
</feature>
<feature type="transmembrane region" description="Helical" evidence="1">
    <location>
        <begin position="230"/>
        <end position="248"/>
    </location>
</feature>
<dbReference type="Proteomes" id="UP001160334">
    <property type="component" value="Unassembled WGS sequence"/>
</dbReference>
<evidence type="ECO:0000313" key="3">
    <source>
        <dbReference type="Proteomes" id="UP001160334"/>
    </source>
</evidence>
<accession>A0ABT6MAY7</accession>
<reference evidence="2 3" key="1">
    <citation type="submission" date="2023-04" db="EMBL/GenBank/DDBJ databases">
        <title>Forest soil microbial communities from Buena Vista Peninsula, Colon Province, Panama.</title>
        <authorList>
            <person name="Bouskill N."/>
        </authorList>
    </citation>
    <scope>NUCLEOTIDE SEQUENCE [LARGE SCALE GENOMIC DNA]</scope>
    <source>
        <strain evidence="2 3">CFH S0262</strain>
    </source>
</reference>
<feature type="transmembrane region" description="Helical" evidence="1">
    <location>
        <begin position="44"/>
        <end position="63"/>
    </location>
</feature>
<keyword evidence="3" id="KW-1185">Reference proteome</keyword>